<organism evidence="8 9">
    <name type="scientific">Colocasia esculenta</name>
    <name type="common">Wild taro</name>
    <name type="synonym">Arum esculentum</name>
    <dbReference type="NCBI Taxonomy" id="4460"/>
    <lineage>
        <taxon>Eukaryota</taxon>
        <taxon>Viridiplantae</taxon>
        <taxon>Streptophyta</taxon>
        <taxon>Embryophyta</taxon>
        <taxon>Tracheophyta</taxon>
        <taxon>Spermatophyta</taxon>
        <taxon>Magnoliopsida</taxon>
        <taxon>Liliopsida</taxon>
        <taxon>Araceae</taxon>
        <taxon>Aroideae</taxon>
        <taxon>Colocasieae</taxon>
        <taxon>Colocasia</taxon>
    </lineage>
</organism>
<dbReference type="Proteomes" id="UP000652761">
    <property type="component" value="Unassembled WGS sequence"/>
</dbReference>
<sequence>MAPSHCVLGSPGMKTPSKNPPSRPQIVEMSRISENCDPNQPGCSPSRKPVIASPATKSAKGKKSAPRVSCFVVSPPPVVKERKFIVAKKRTKKGEKDGDLNKCRQAAYEALRASQESFFNKDQAEHASAGTTEALPCEEDKAKGEESGKDQVAAISGSKERTPGGEEDAKGGEEGQTDSSGPPDVEGSSKARKLRSLMMEEAVNRMPEAGSGRVMHLVKAFESLLSIPKEGESDGLEESKRKAANWALPGLQPPPKAVASEDSASPVISSVEFFFPPKDLKRDSRVCSSFDSNDGRFIELWERLLGGREEKQTTCKLASSESLRSSWNKKLKVTRQRPFKLRTEQRGRQKEECFLNKVKEMFIEEERKRIPIAQGLPWTTDAPECLVKPPAKESTEPVDLLLHSDVRAVERAAFDQYVAERMTFAEQMKLERERQQKLEEDEEIRRLRKELVPRAQPMPYFDRPFVPKR</sequence>
<protein>
    <recommendedName>
        <fullName evidence="7">TPX2 C-terminal domain-containing protein</fullName>
    </recommendedName>
</protein>
<evidence type="ECO:0000259" key="7">
    <source>
        <dbReference type="Pfam" id="PF06886"/>
    </source>
</evidence>
<evidence type="ECO:0000256" key="1">
    <source>
        <dbReference type="ARBA" id="ARBA00004245"/>
    </source>
</evidence>
<dbReference type="GO" id="GO:0005880">
    <property type="term" value="C:nuclear microtubule"/>
    <property type="evidence" value="ECO:0007669"/>
    <property type="project" value="TreeGrafter"/>
</dbReference>
<keyword evidence="3" id="KW-0963">Cytoplasm</keyword>
<comment type="caution">
    <text evidence="8">The sequence shown here is derived from an EMBL/GenBank/DDBJ whole genome shotgun (WGS) entry which is preliminary data.</text>
</comment>
<evidence type="ECO:0000256" key="4">
    <source>
        <dbReference type="ARBA" id="ARBA00022701"/>
    </source>
</evidence>
<name>A0A843UH93_COLES</name>
<evidence type="ECO:0000313" key="8">
    <source>
        <dbReference type="EMBL" id="MQL85342.1"/>
    </source>
</evidence>
<feature type="compositionally biased region" description="Basic and acidic residues" evidence="6">
    <location>
        <begin position="158"/>
        <end position="173"/>
    </location>
</feature>
<feature type="compositionally biased region" description="Polar residues" evidence="6">
    <location>
        <begin position="32"/>
        <end position="43"/>
    </location>
</feature>
<comment type="subcellular location">
    <subcellularLocation>
        <location evidence="1">Cytoplasm</location>
        <location evidence="1">Cytoskeleton</location>
    </subcellularLocation>
</comment>
<dbReference type="GO" id="GO:0008017">
    <property type="term" value="F:microtubule binding"/>
    <property type="evidence" value="ECO:0007669"/>
    <property type="project" value="TreeGrafter"/>
</dbReference>
<dbReference type="PANTHER" id="PTHR14326:SF58">
    <property type="entry name" value="TPX2 (TARGETING PROTEIN FOR XKLP2) PROTEIN FAMILY"/>
    <property type="match status" value="1"/>
</dbReference>
<evidence type="ECO:0000256" key="5">
    <source>
        <dbReference type="ARBA" id="ARBA00023212"/>
    </source>
</evidence>
<dbReference type="GO" id="GO:0030295">
    <property type="term" value="F:protein kinase activator activity"/>
    <property type="evidence" value="ECO:0007669"/>
    <property type="project" value="TreeGrafter"/>
</dbReference>
<feature type="region of interest" description="Disordered" evidence="6">
    <location>
        <begin position="119"/>
        <end position="194"/>
    </location>
</feature>
<evidence type="ECO:0000256" key="6">
    <source>
        <dbReference type="SAM" id="MobiDB-lite"/>
    </source>
</evidence>
<dbReference type="GO" id="GO:0005819">
    <property type="term" value="C:spindle"/>
    <property type="evidence" value="ECO:0007669"/>
    <property type="project" value="InterPro"/>
</dbReference>
<dbReference type="PANTHER" id="PTHR14326">
    <property type="entry name" value="TARGETING PROTEIN FOR XKLP2"/>
    <property type="match status" value="1"/>
</dbReference>
<evidence type="ECO:0000313" key="9">
    <source>
        <dbReference type="Proteomes" id="UP000652761"/>
    </source>
</evidence>
<dbReference type="AlphaFoldDB" id="A0A843UH93"/>
<evidence type="ECO:0000256" key="2">
    <source>
        <dbReference type="ARBA" id="ARBA00005885"/>
    </source>
</evidence>
<evidence type="ECO:0000256" key="3">
    <source>
        <dbReference type="ARBA" id="ARBA00022490"/>
    </source>
</evidence>
<dbReference type="Pfam" id="PF06886">
    <property type="entry name" value="TPX2"/>
    <property type="match status" value="1"/>
</dbReference>
<accession>A0A843UH93</accession>
<gene>
    <name evidence="8" type="ORF">Taro_017875</name>
</gene>
<feature type="region of interest" description="Disordered" evidence="6">
    <location>
        <begin position="1"/>
        <end position="67"/>
    </location>
</feature>
<dbReference type="InterPro" id="IPR027329">
    <property type="entry name" value="TPX2_C"/>
</dbReference>
<dbReference type="InterPro" id="IPR009675">
    <property type="entry name" value="TPX2_fam"/>
</dbReference>
<dbReference type="OrthoDB" id="1937095at2759"/>
<dbReference type="GO" id="GO:0090307">
    <property type="term" value="P:mitotic spindle assembly"/>
    <property type="evidence" value="ECO:0007669"/>
    <property type="project" value="TreeGrafter"/>
</dbReference>
<reference evidence="8" key="1">
    <citation type="submission" date="2017-07" db="EMBL/GenBank/DDBJ databases">
        <title>Taro Niue Genome Assembly and Annotation.</title>
        <authorList>
            <person name="Atibalentja N."/>
            <person name="Keating K."/>
            <person name="Fields C.J."/>
        </authorList>
    </citation>
    <scope>NUCLEOTIDE SEQUENCE</scope>
    <source>
        <strain evidence="8">Niue_2</strain>
        <tissue evidence="8">Leaf</tissue>
    </source>
</reference>
<keyword evidence="4" id="KW-0493">Microtubule</keyword>
<feature type="compositionally biased region" description="Basic and acidic residues" evidence="6">
    <location>
        <begin position="138"/>
        <end position="149"/>
    </location>
</feature>
<dbReference type="EMBL" id="NMUH01000824">
    <property type="protein sequence ID" value="MQL85342.1"/>
    <property type="molecule type" value="Genomic_DNA"/>
</dbReference>
<proteinExistence type="inferred from homology"/>
<keyword evidence="5" id="KW-0206">Cytoskeleton</keyword>
<dbReference type="GO" id="GO:0060236">
    <property type="term" value="P:regulation of mitotic spindle organization"/>
    <property type="evidence" value="ECO:0007669"/>
    <property type="project" value="InterPro"/>
</dbReference>
<feature type="domain" description="TPX2 C-terminal" evidence="7">
    <location>
        <begin position="402"/>
        <end position="469"/>
    </location>
</feature>
<keyword evidence="9" id="KW-1185">Reference proteome</keyword>
<comment type="similarity">
    <text evidence="2">Belongs to the TPX2 family.</text>
</comment>